<reference evidence="3 4" key="1">
    <citation type="submission" date="2018-11" db="EMBL/GenBank/DDBJ databases">
        <title>Erythrobacter spongiae sp. nov., isolated from a marine sponge.</title>
        <authorList>
            <person name="Zhuang L."/>
            <person name="Luo L."/>
        </authorList>
    </citation>
    <scope>NUCLEOTIDE SEQUENCE [LARGE SCALE GENOMIC DNA]</scope>
    <source>
        <strain evidence="3 4">HN-E23</strain>
    </source>
</reference>
<dbReference type="NCBIfam" id="NF037959">
    <property type="entry name" value="MFS_SpdSyn"/>
    <property type="match status" value="1"/>
</dbReference>
<proteinExistence type="predicted"/>
<feature type="transmembrane region" description="Helical" evidence="2">
    <location>
        <begin position="358"/>
        <end position="375"/>
    </location>
</feature>
<dbReference type="PANTHER" id="PTHR43317">
    <property type="entry name" value="THERMOSPERMINE SYNTHASE ACAULIS5"/>
    <property type="match status" value="1"/>
</dbReference>
<feature type="transmembrane region" description="Helical" evidence="2">
    <location>
        <begin position="296"/>
        <end position="316"/>
    </location>
</feature>
<evidence type="ECO:0008006" key="5">
    <source>
        <dbReference type="Google" id="ProtNLM"/>
    </source>
</evidence>
<feature type="transmembrane region" description="Helical" evidence="2">
    <location>
        <begin position="100"/>
        <end position="118"/>
    </location>
</feature>
<feature type="transmembrane region" description="Helical" evidence="2">
    <location>
        <begin position="139"/>
        <end position="159"/>
    </location>
</feature>
<dbReference type="GO" id="GO:0006596">
    <property type="term" value="P:polyamine biosynthetic process"/>
    <property type="evidence" value="ECO:0007669"/>
    <property type="project" value="UniProtKB-KW"/>
</dbReference>
<evidence type="ECO:0000256" key="1">
    <source>
        <dbReference type="ARBA" id="ARBA00023115"/>
    </source>
</evidence>
<keyword evidence="2" id="KW-0472">Membrane</keyword>
<evidence type="ECO:0000313" key="3">
    <source>
        <dbReference type="EMBL" id="RPF72633.1"/>
    </source>
</evidence>
<dbReference type="Gene3D" id="3.40.50.150">
    <property type="entry name" value="Vaccinia Virus protein VP39"/>
    <property type="match status" value="1"/>
</dbReference>
<feature type="transmembrane region" description="Helical" evidence="2">
    <location>
        <begin position="70"/>
        <end position="88"/>
    </location>
</feature>
<gene>
    <name evidence="3" type="ORF">EG799_02610</name>
</gene>
<evidence type="ECO:0000313" key="4">
    <source>
        <dbReference type="Proteomes" id="UP000275232"/>
    </source>
</evidence>
<dbReference type="OrthoDB" id="9761985at2"/>
<name>A0A3N5CTV1_9SPHN</name>
<dbReference type="AlphaFoldDB" id="A0A3N5CTV1"/>
<dbReference type="EMBL" id="RPFZ01000001">
    <property type="protein sequence ID" value="RPF72633.1"/>
    <property type="molecule type" value="Genomic_DNA"/>
</dbReference>
<dbReference type="PANTHER" id="PTHR43317:SF1">
    <property type="entry name" value="THERMOSPERMINE SYNTHASE ACAULIS5"/>
    <property type="match status" value="1"/>
</dbReference>
<feature type="transmembrane region" description="Helical" evidence="2">
    <location>
        <begin position="387"/>
        <end position="407"/>
    </location>
</feature>
<feature type="transmembrane region" description="Helical" evidence="2">
    <location>
        <begin position="5"/>
        <end position="26"/>
    </location>
</feature>
<feature type="transmembrane region" description="Helical" evidence="2">
    <location>
        <begin position="38"/>
        <end position="58"/>
    </location>
</feature>
<organism evidence="3 4">
    <name type="scientific">Aurantiacibacter spongiae</name>
    <dbReference type="NCBI Taxonomy" id="2488860"/>
    <lineage>
        <taxon>Bacteria</taxon>
        <taxon>Pseudomonadati</taxon>
        <taxon>Pseudomonadota</taxon>
        <taxon>Alphaproteobacteria</taxon>
        <taxon>Sphingomonadales</taxon>
        <taxon>Erythrobacteraceae</taxon>
        <taxon>Aurantiacibacter</taxon>
    </lineage>
</organism>
<keyword evidence="2" id="KW-1133">Transmembrane helix</keyword>
<evidence type="ECO:0000256" key="2">
    <source>
        <dbReference type="SAM" id="Phobius"/>
    </source>
</evidence>
<feature type="transmembrane region" description="Helical" evidence="2">
    <location>
        <begin position="437"/>
        <end position="456"/>
    </location>
</feature>
<feature type="transmembrane region" description="Helical" evidence="2">
    <location>
        <begin position="171"/>
        <end position="189"/>
    </location>
</feature>
<comment type="caution">
    <text evidence="3">The sequence shown here is derived from an EMBL/GenBank/DDBJ whole genome shotgun (WGS) entry which is preliminary data.</text>
</comment>
<feature type="transmembrane region" description="Helical" evidence="2">
    <location>
        <begin position="273"/>
        <end position="290"/>
    </location>
</feature>
<dbReference type="SUPFAM" id="SSF53335">
    <property type="entry name" value="S-adenosyl-L-methionine-dependent methyltransferases"/>
    <property type="match status" value="1"/>
</dbReference>
<sequence length="722" mass="77290">MPPRLLYAVAIFAGSFLLFVVQPLIAREALPLLGGAPMVWNSAMLVFQLLLLGGYLYAHLLSRLAPRRQATIHLVLLALAAFTLPVGLADMPAAASGWQVIWVPLLFVASIGPVFLLLSSQSSLLQRWYANDPHGGNPYRLYAISNLGSFAGLAAYPLVIEPLLDLPAQSLIWSAGFVLVGLVLAWLALAQRQADDAPPPANGRPDDPLAKSRIWLWLTLSAVPSGLTLSTTTLLTTDLMAMPLLWVIPLGVYLLSFTVAFSDNGNWRGILGIYAPVLLLVIGGLAMVSGGQLNTIIAIAMVGLLFVLSVVLHGRLYLSRPVERRLTLFYLVVSIGGALGGAFVAILAPLLFDWVYEHVVLLLAAALLLPHRALIPPLARLWERRSAGRTVSAALVVLSAGLAWLLVRAVDRADAADILLLAVAIMAAGIVLIGKRYAYAATLAFLLLSLGGLSTLQSSLGGERSRSYFGVYGVQRIEENGATIQRLTHGTTMHGEQFTDPARADEPTAYYGPTSGVGIALAAASPRASVGVVGLGVGTLACYRRQGQDWTFFEIDPEVLRYSTEGPFTFLKDCAPRARVEIGDARVQLAQEGPATFDVLVLDAFSSDAIPLHLITREAFETYARTLAPDGLLLVHISNRFVDLAPAIAALAQAEGWHGMMRSDRPVDVAGITDSDWIALARSPASLRTVVRSGGLAWEGLPPASDRPLTDANASLLPLLRF</sequence>
<protein>
    <recommendedName>
        <fullName evidence="5">Spermidine synthase</fullName>
    </recommendedName>
</protein>
<keyword evidence="1" id="KW-0620">Polyamine biosynthesis</keyword>
<feature type="transmembrane region" description="Helical" evidence="2">
    <location>
        <begin position="214"/>
        <end position="235"/>
    </location>
</feature>
<dbReference type="InterPro" id="IPR029063">
    <property type="entry name" value="SAM-dependent_MTases_sf"/>
</dbReference>
<feature type="transmembrane region" description="Helical" evidence="2">
    <location>
        <begin position="413"/>
        <end position="432"/>
    </location>
</feature>
<dbReference type="Proteomes" id="UP000275232">
    <property type="component" value="Unassembled WGS sequence"/>
</dbReference>
<keyword evidence="4" id="KW-1185">Reference proteome</keyword>
<keyword evidence="2" id="KW-0812">Transmembrane</keyword>
<accession>A0A3N5CTV1</accession>
<feature type="transmembrane region" description="Helical" evidence="2">
    <location>
        <begin position="328"/>
        <end position="352"/>
    </location>
</feature>
<feature type="transmembrane region" description="Helical" evidence="2">
    <location>
        <begin position="241"/>
        <end position="261"/>
    </location>
</feature>